<keyword evidence="2" id="KW-0288">FMN</keyword>
<reference evidence="4 5" key="1">
    <citation type="submission" date="2017-10" db="EMBL/GenBank/DDBJ databases">
        <title>The draft genome sequence of Lewinella nigricans NBRC 102662.</title>
        <authorList>
            <person name="Wang K."/>
        </authorList>
    </citation>
    <scope>NUCLEOTIDE SEQUENCE [LARGE SCALE GENOMIC DNA]</scope>
    <source>
        <strain evidence="4 5">NBRC 102662</strain>
    </source>
</reference>
<evidence type="ECO:0000256" key="1">
    <source>
        <dbReference type="ARBA" id="ARBA00022630"/>
    </source>
</evidence>
<name>A0A2D0N8K5_FLAN2</name>
<dbReference type="AlphaFoldDB" id="A0A2D0N8K5"/>
<feature type="domain" description="NADPH-dependent FMN reductase-like" evidence="3">
    <location>
        <begin position="4"/>
        <end position="116"/>
    </location>
</feature>
<dbReference type="SUPFAM" id="SSF52218">
    <property type="entry name" value="Flavoproteins"/>
    <property type="match status" value="1"/>
</dbReference>
<dbReference type="EMBL" id="PDUD01000024">
    <property type="protein sequence ID" value="PHN04844.1"/>
    <property type="molecule type" value="Genomic_DNA"/>
</dbReference>
<dbReference type="PANTHER" id="PTHR43278:SF4">
    <property type="entry name" value="NAD(P)H-DEPENDENT FMN-CONTAINING OXIDOREDUCTASE YWQN-RELATED"/>
    <property type="match status" value="1"/>
</dbReference>
<organism evidence="4 5">
    <name type="scientific">Flavilitoribacter nigricans (strain ATCC 23147 / DSM 23189 / NBRC 102662 / NCIMB 1420 / SS-2)</name>
    <name type="common">Lewinella nigricans</name>
    <dbReference type="NCBI Taxonomy" id="1122177"/>
    <lineage>
        <taxon>Bacteria</taxon>
        <taxon>Pseudomonadati</taxon>
        <taxon>Bacteroidota</taxon>
        <taxon>Saprospiria</taxon>
        <taxon>Saprospirales</taxon>
        <taxon>Lewinellaceae</taxon>
        <taxon>Flavilitoribacter</taxon>
    </lineage>
</organism>
<dbReference type="Pfam" id="PF03358">
    <property type="entry name" value="FMN_red"/>
    <property type="match status" value="1"/>
</dbReference>
<evidence type="ECO:0000313" key="4">
    <source>
        <dbReference type="EMBL" id="PHN04844.1"/>
    </source>
</evidence>
<dbReference type="OrthoDB" id="9805976at2"/>
<keyword evidence="5" id="KW-1185">Reference proteome</keyword>
<gene>
    <name evidence="4" type="ORF">CRP01_20260</name>
</gene>
<dbReference type="InterPro" id="IPR029039">
    <property type="entry name" value="Flavoprotein-like_sf"/>
</dbReference>
<sequence>MTNTLIIFASSREQGNTRKIAEAVRMKSGADFLNISDLNISAYDYEHRNRHDDFIPTFEKIAGYQNFIFITPVYWYSMAGPMKIFFDRMTDLMTIRKDLGRSLAGKSMAAICCSSDEEAYPGFFMPFARTADYLDMHYRGDCHTWIEGGEIPAIVLQQLDQLIANVKVGVTI</sequence>
<dbReference type="Gene3D" id="3.40.50.360">
    <property type="match status" value="1"/>
</dbReference>
<keyword evidence="1" id="KW-0285">Flavoprotein</keyword>
<protein>
    <submittedName>
        <fullName evidence="4">FMN reductase</fullName>
    </submittedName>
</protein>
<evidence type="ECO:0000256" key="2">
    <source>
        <dbReference type="ARBA" id="ARBA00022643"/>
    </source>
</evidence>
<evidence type="ECO:0000259" key="3">
    <source>
        <dbReference type="Pfam" id="PF03358"/>
    </source>
</evidence>
<comment type="caution">
    <text evidence="4">The sequence shown here is derived from an EMBL/GenBank/DDBJ whole genome shotgun (WGS) entry which is preliminary data.</text>
</comment>
<dbReference type="Proteomes" id="UP000223913">
    <property type="component" value="Unassembled WGS sequence"/>
</dbReference>
<dbReference type="PANTHER" id="PTHR43278">
    <property type="entry name" value="NAD(P)H-DEPENDENT FMN-CONTAINING OXIDOREDUCTASE YWQN-RELATED"/>
    <property type="match status" value="1"/>
</dbReference>
<proteinExistence type="predicted"/>
<dbReference type="InterPro" id="IPR005025">
    <property type="entry name" value="FMN_Rdtase-like_dom"/>
</dbReference>
<accession>A0A2D0N8K5</accession>
<evidence type="ECO:0000313" key="5">
    <source>
        <dbReference type="Proteomes" id="UP000223913"/>
    </source>
</evidence>
<dbReference type="GO" id="GO:0016491">
    <property type="term" value="F:oxidoreductase activity"/>
    <property type="evidence" value="ECO:0007669"/>
    <property type="project" value="InterPro"/>
</dbReference>
<dbReference type="InterPro" id="IPR051796">
    <property type="entry name" value="ISF_SsuE-like"/>
</dbReference>
<dbReference type="RefSeq" id="WP_099151905.1">
    <property type="nucleotide sequence ID" value="NZ_PDUD01000024.1"/>
</dbReference>